<dbReference type="Proteomes" id="UP000315750">
    <property type="component" value="Chromosome"/>
</dbReference>
<sequence length="63" mass="7168">MAISCQPELAYQVFKQRSTDPLVVHALLEKNWWPIAIKKPSDPEVAEPRNSFQISLGKNGHPR</sequence>
<gene>
    <name evidence="2" type="ORF">Pan181_41070</name>
</gene>
<evidence type="ECO:0000313" key="3">
    <source>
        <dbReference type="Proteomes" id="UP000315750"/>
    </source>
</evidence>
<dbReference type="KEGG" id="amuc:Pan181_41070"/>
<protein>
    <submittedName>
        <fullName evidence="2">Uncharacterized protein</fullName>
    </submittedName>
</protein>
<dbReference type="EMBL" id="CP036278">
    <property type="protein sequence ID" value="QDU57884.1"/>
    <property type="molecule type" value="Genomic_DNA"/>
</dbReference>
<organism evidence="2 3">
    <name type="scientific">Aeoliella mucimassa</name>
    <dbReference type="NCBI Taxonomy" id="2527972"/>
    <lineage>
        <taxon>Bacteria</taxon>
        <taxon>Pseudomonadati</taxon>
        <taxon>Planctomycetota</taxon>
        <taxon>Planctomycetia</taxon>
        <taxon>Pirellulales</taxon>
        <taxon>Lacipirellulaceae</taxon>
        <taxon>Aeoliella</taxon>
    </lineage>
</organism>
<dbReference type="AlphaFoldDB" id="A0A518AT18"/>
<evidence type="ECO:0000313" key="2">
    <source>
        <dbReference type="EMBL" id="QDU57884.1"/>
    </source>
</evidence>
<proteinExistence type="predicted"/>
<keyword evidence="3" id="KW-1185">Reference proteome</keyword>
<evidence type="ECO:0000256" key="1">
    <source>
        <dbReference type="SAM" id="MobiDB-lite"/>
    </source>
</evidence>
<accession>A0A518AT18</accession>
<reference evidence="2 3" key="1">
    <citation type="submission" date="2019-02" db="EMBL/GenBank/DDBJ databases">
        <title>Deep-cultivation of Planctomycetes and their phenomic and genomic characterization uncovers novel biology.</title>
        <authorList>
            <person name="Wiegand S."/>
            <person name="Jogler M."/>
            <person name="Boedeker C."/>
            <person name="Pinto D."/>
            <person name="Vollmers J."/>
            <person name="Rivas-Marin E."/>
            <person name="Kohn T."/>
            <person name="Peeters S.H."/>
            <person name="Heuer A."/>
            <person name="Rast P."/>
            <person name="Oberbeckmann S."/>
            <person name="Bunk B."/>
            <person name="Jeske O."/>
            <person name="Meyerdierks A."/>
            <person name="Storesund J.E."/>
            <person name="Kallscheuer N."/>
            <person name="Luecker S."/>
            <person name="Lage O.M."/>
            <person name="Pohl T."/>
            <person name="Merkel B.J."/>
            <person name="Hornburger P."/>
            <person name="Mueller R.-W."/>
            <person name="Bruemmer F."/>
            <person name="Labrenz M."/>
            <person name="Spormann A.M."/>
            <person name="Op den Camp H."/>
            <person name="Overmann J."/>
            <person name="Amann R."/>
            <person name="Jetten M.S.M."/>
            <person name="Mascher T."/>
            <person name="Medema M.H."/>
            <person name="Devos D.P."/>
            <person name="Kaster A.-K."/>
            <person name="Ovreas L."/>
            <person name="Rohde M."/>
            <person name="Galperin M.Y."/>
            <person name="Jogler C."/>
        </authorList>
    </citation>
    <scope>NUCLEOTIDE SEQUENCE [LARGE SCALE GENOMIC DNA]</scope>
    <source>
        <strain evidence="2 3">Pan181</strain>
    </source>
</reference>
<name>A0A518AT18_9BACT</name>
<dbReference type="RefSeq" id="WP_145249314.1">
    <property type="nucleotide sequence ID" value="NZ_CP036278.1"/>
</dbReference>
<feature type="region of interest" description="Disordered" evidence="1">
    <location>
        <begin position="43"/>
        <end position="63"/>
    </location>
</feature>